<dbReference type="InterPro" id="IPR002543">
    <property type="entry name" value="FtsK_dom"/>
</dbReference>
<sequence length="1334" mass="132972">MQIRLTVLGPRSGLPGHQAHACDVLVTAPVGTALASVTSGLAAAVAAAGADVGSGTVAVYAGAERLDARRCVLGEPPLVDGAVLALQAPAAPEEQPHPYPALCSAAPARLHVVAGPDAGGVHLLHGGQARIGRSGNADVPLDDPDVSRAHCAVSVSDDGRVTVVDLGSTNGTHLDGMPVGNQPAPLPPGALLRIGESALRLHAPPPGLAPHGDPAGAGRPGTGQAAGQYAAQAPAGAAGQPAGWGAGPAPLATHPDGEGHLRVAPGGRTPAEPTAGAPAAHPGAGPHAAAGTPSPAPDGGAADAPGAYGYDEYGGPGQRPGERSAAAAPAPNWAYDVASGGAEVETGPGAAPTADPRGLPGGAGPTGYAIGAGGPVRPAPGDPGATRRMTRPGAHPADGPGRWPGPDATDGYDVPTRSGDLHAPRTERRRTGLGAWARRLAGGGRVVERAESGDGWGADPAEVVREAVAAAEALDQRWPDPSAVLLTALGPDVRLWERTPCHPDALVVRLGTADQPLAGAPGGPTVFAPVAVSLREAGAVGLAGPRARLAGLARSVIAQLAAAHPPTALEIVLISADRQRPVEERLADWSWLGWLPQVRPAHGQDCRLLLAFDRDQAAARVGELVRRLDDGPLGPGWITASPSAVAAAAKRHTGPHTVVIVDGEPGQRSVRERVARLAAGGPAAGVHLLCLAEAPPAATGAPLSASYEAARSASSLIAECGVVALLSGDVATELKVLHRGWDGDPGRAHAPSPPPLAPRPGVPSSDWFAAHGLPAQSALAPGGQSGQGGQGGHSGQRPAAATEYASGEFGGGAGTTGPTGLATPRAAPTTGPGAPNSGGGGTSPDGAAETGSTAPDATGVVRTATVDAVSLAWAERFARALAPLRPVDAAAGGLGGPARASAPLPDSTRLLDELGLARATPASLMARWAAAADEVALGGRTLAVLGAGPRGPLAIDLAADGPHLLIDGAPGTGKTELLRSIAASLAAAERPDRMSLVLVDGGGVERGEGLRPCTELPHVSTYLAASDPVRMREFAQALSSELKRRAELLGRGDFLSWHAENAAAPQVITSRRPMDAPDPAGPGAYGEPEQPGHADPADQPDGRWGTGYAPDGGLESPASGTLKLRTQPVDGGQGGAGVAASAGPSAGGEQPADPYEPGAMPRLVVLVDDFDALVAPALGSTGRPSAGSVVRALEAVARDGARLGVHLIAASGRPDRTADTVAVERAGLRVLLEQPSGSVRNAVEGLPNPGRGRLKRPDDGGATPFQAGRVTGRIPRTATARPTVVPLDWERMGDPPTRRPLRELGNGPTDLALLASALQRAAQSTGAPPAPPLI</sequence>
<dbReference type="SUPFAM" id="SSF52540">
    <property type="entry name" value="P-loop containing nucleoside triphosphate hydrolases"/>
    <property type="match status" value="1"/>
</dbReference>
<evidence type="ECO:0000313" key="8">
    <source>
        <dbReference type="EMBL" id="QKW50177.1"/>
    </source>
</evidence>
<feature type="region of interest" description="Disordered" evidence="5">
    <location>
        <begin position="201"/>
        <end position="328"/>
    </location>
</feature>
<dbReference type="Proteomes" id="UP000509303">
    <property type="component" value="Chromosome"/>
</dbReference>
<dbReference type="GO" id="GO:0003677">
    <property type="term" value="F:DNA binding"/>
    <property type="evidence" value="ECO:0007669"/>
    <property type="project" value="InterPro"/>
</dbReference>
<feature type="compositionally biased region" description="Pro residues" evidence="5">
    <location>
        <begin position="751"/>
        <end position="761"/>
    </location>
</feature>
<keyword evidence="3 4" id="KW-0067">ATP-binding</keyword>
<evidence type="ECO:0000256" key="5">
    <source>
        <dbReference type="SAM" id="MobiDB-lite"/>
    </source>
</evidence>
<feature type="region of interest" description="Disordered" evidence="5">
    <location>
        <begin position="1241"/>
        <end position="1268"/>
    </location>
</feature>
<feature type="compositionally biased region" description="Gly residues" evidence="5">
    <location>
        <begin position="808"/>
        <end position="817"/>
    </location>
</feature>
<dbReference type="PROSITE" id="PS50901">
    <property type="entry name" value="FTSK"/>
    <property type="match status" value="1"/>
</dbReference>
<dbReference type="Gene3D" id="3.40.50.300">
    <property type="entry name" value="P-loop containing nucleotide triphosphate hydrolases"/>
    <property type="match status" value="2"/>
</dbReference>
<reference evidence="8 9" key="1">
    <citation type="submission" date="2020-06" db="EMBL/GenBank/DDBJ databases">
        <title>Genome mining for natural products.</title>
        <authorList>
            <person name="Zhang B."/>
            <person name="Shi J."/>
            <person name="Ge H."/>
        </authorList>
    </citation>
    <scope>NUCLEOTIDE SEQUENCE [LARGE SCALE GENOMIC DNA]</scope>
    <source>
        <strain evidence="8 9">NA00687</strain>
    </source>
</reference>
<dbReference type="Pfam" id="PF01580">
    <property type="entry name" value="FtsK_SpoIIIE"/>
    <property type="match status" value="1"/>
</dbReference>
<feature type="region of interest" description="Disordered" evidence="5">
    <location>
        <begin position="1066"/>
        <end position="1157"/>
    </location>
</feature>
<dbReference type="PANTHER" id="PTHR22683:SF1">
    <property type="entry name" value="TYPE VII SECRETION SYSTEM PROTEIN ESSC"/>
    <property type="match status" value="1"/>
</dbReference>
<evidence type="ECO:0000259" key="6">
    <source>
        <dbReference type="PROSITE" id="PS50006"/>
    </source>
</evidence>
<protein>
    <submittedName>
        <fullName evidence="8">FHA domain-containing protein</fullName>
    </submittedName>
</protein>
<dbReference type="GO" id="GO:0005524">
    <property type="term" value="F:ATP binding"/>
    <property type="evidence" value="ECO:0007669"/>
    <property type="project" value="UniProtKB-UniRule"/>
</dbReference>
<evidence type="ECO:0000256" key="4">
    <source>
        <dbReference type="PROSITE-ProRule" id="PRU00289"/>
    </source>
</evidence>
<keyword evidence="2 4" id="KW-0547">Nucleotide-binding</keyword>
<dbReference type="CDD" id="cd00060">
    <property type="entry name" value="FHA"/>
    <property type="match status" value="1"/>
</dbReference>
<dbReference type="PROSITE" id="PS50006">
    <property type="entry name" value="FHA_DOMAIN"/>
    <property type="match status" value="1"/>
</dbReference>
<dbReference type="InterPro" id="IPR008984">
    <property type="entry name" value="SMAD_FHA_dom_sf"/>
</dbReference>
<feature type="compositionally biased region" description="Low complexity" evidence="5">
    <location>
        <begin position="1077"/>
        <end position="1089"/>
    </location>
</feature>
<dbReference type="InterPro" id="IPR027417">
    <property type="entry name" value="P-loop_NTPase"/>
</dbReference>
<dbReference type="InterPro" id="IPR050206">
    <property type="entry name" value="FtsK/SpoIIIE/SftA"/>
</dbReference>
<feature type="compositionally biased region" description="Low complexity" evidence="5">
    <location>
        <begin position="1138"/>
        <end position="1152"/>
    </location>
</feature>
<dbReference type="EMBL" id="CP054929">
    <property type="protein sequence ID" value="QKW50177.1"/>
    <property type="molecule type" value="Genomic_DNA"/>
</dbReference>
<feature type="region of interest" description="Disordered" evidence="5">
    <location>
        <begin position="340"/>
        <end position="423"/>
    </location>
</feature>
<keyword evidence="9" id="KW-1185">Reference proteome</keyword>
<feature type="compositionally biased region" description="Low complexity" evidence="5">
    <location>
        <begin position="264"/>
        <end position="311"/>
    </location>
</feature>
<feature type="compositionally biased region" description="Low complexity" evidence="5">
    <location>
        <begin position="818"/>
        <end position="835"/>
    </location>
</feature>
<accession>A0A7H8N6N5</accession>
<feature type="binding site" evidence="4">
    <location>
        <begin position="968"/>
        <end position="975"/>
    </location>
    <ligand>
        <name>ATP</name>
        <dbReference type="ChEBI" id="CHEBI:30616"/>
    </ligand>
</feature>
<proteinExistence type="predicted"/>
<evidence type="ECO:0000313" key="9">
    <source>
        <dbReference type="Proteomes" id="UP000509303"/>
    </source>
</evidence>
<evidence type="ECO:0000256" key="2">
    <source>
        <dbReference type="ARBA" id="ARBA00022741"/>
    </source>
</evidence>
<dbReference type="SMART" id="SM00240">
    <property type="entry name" value="FHA"/>
    <property type="match status" value="1"/>
</dbReference>
<dbReference type="SMART" id="SM00382">
    <property type="entry name" value="AAA"/>
    <property type="match status" value="1"/>
</dbReference>
<evidence type="ECO:0000256" key="3">
    <source>
        <dbReference type="ARBA" id="ARBA00022840"/>
    </source>
</evidence>
<dbReference type="PANTHER" id="PTHR22683">
    <property type="entry name" value="SPORULATION PROTEIN RELATED"/>
    <property type="match status" value="1"/>
</dbReference>
<evidence type="ECO:0000259" key="7">
    <source>
        <dbReference type="PROSITE" id="PS50901"/>
    </source>
</evidence>
<feature type="domain" description="FHA" evidence="6">
    <location>
        <begin position="129"/>
        <end position="179"/>
    </location>
</feature>
<feature type="compositionally biased region" description="Gly residues" evidence="5">
    <location>
        <begin position="359"/>
        <end position="374"/>
    </location>
</feature>
<feature type="region of interest" description="Disordered" evidence="5">
    <location>
        <begin position="743"/>
        <end position="859"/>
    </location>
</feature>
<organism evidence="8 9">
    <name type="scientific">Streptomyces buecherae</name>
    <dbReference type="NCBI Taxonomy" id="2763006"/>
    <lineage>
        <taxon>Bacteria</taxon>
        <taxon>Bacillati</taxon>
        <taxon>Actinomycetota</taxon>
        <taxon>Actinomycetes</taxon>
        <taxon>Kitasatosporales</taxon>
        <taxon>Streptomycetaceae</taxon>
        <taxon>Streptomyces</taxon>
    </lineage>
</organism>
<dbReference type="InterPro" id="IPR000253">
    <property type="entry name" value="FHA_dom"/>
</dbReference>
<dbReference type="SUPFAM" id="SSF49879">
    <property type="entry name" value="SMAD/FHA domain"/>
    <property type="match status" value="1"/>
</dbReference>
<keyword evidence="1" id="KW-0597">Phosphoprotein</keyword>
<feature type="compositionally biased region" description="Gly residues" evidence="5">
    <location>
        <begin position="783"/>
        <end position="794"/>
    </location>
</feature>
<evidence type="ECO:0000256" key="1">
    <source>
        <dbReference type="ARBA" id="ARBA00022553"/>
    </source>
</evidence>
<dbReference type="RefSeq" id="WP_176161912.1">
    <property type="nucleotide sequence ID" value="NZ_CP054929.1"/>
</dbReference>
<dbReference type="Gene3D" id="2.60.200.20">
    <property type="match status" value="1"/>
</dbReference>
<gene>
    <name evidence="8" type="ORF">HUT08_12225</name>
</gene>
<dbReference type="InterPro" id="IPR003593">
    <property type="entry name" value="AAA+_ATPase"/>
</dbReference>
<feature type="domain" description="FtsK" evidence="7">
    <location>
        <begin position="950"/>
        <end position="1241"/>
    </location>
</feature>
<name>A0A7H8N6N5_9ACTN</name>
<feature type="compositionally biased region" description="Low complexity" evidence="5">
    <location>
        <begin position="222"/>
        <end position="252"/>
    </location>
</feature>
<dbReference type="Pfam" id="PF00498">
    <property type="entry name" value="FHA"/>
    <property type="match status" value="1"/>
</dbReference>